<dbReference type="InterPro" id="IPR032710">
    <property type="entry name" value="NTF2-like_dom_sf"/>
</dbReference>
<sequence length="87" mass="9685">MVGATFTPDAQVIKPNGAISIGHGNILDGQRKSFARFRATHHVTTDYIIDLDRDKATVRTNLTAMHDFGSYPSYSSMLFSFRNLFSS</sequence>
<reference evidence="2 3" key="1">
    <citation type="submission" date="2019-10" db="EMBL/GenBank/DDBJ databases">
        <title>Draft Genome Sequence of Cytophagaceae sp. SJW1-29.</title>
        <authorList>
            <person name="Choi A."/>
        </authorList>
    </citation>
    <scope>NUCLEOTIDE SEQUENCE [LARGE SCALE GENOMIC DNA]</scope>
    <source>
        <strain evidence="2 3">SJW1-29</strain>
    </source>
</reference>
<dbReference type="AlphaFoldDB" id="A0A7C9BME4"/>
<comment type="caution">
    <text evidence="2">The sequence shown here is derived from an EMBL/GenBank/DDBJ whole genome shotgun (WGS) entry which is preliminary data.</text>
</comment>
<dbReference type="Gene3D" id="3.10.450.50">
    <property type="match status" value="1"/>
</dbReference>
<evidence type="ECO:0000313" key="2">
    <source>
        <dbReference type="EMBL" id="MPR36295.1"/>
    </source>
</evidence>
<dbReference type="RefSeq" id="WP_373331485.1">
    <property type="nucleotide sequence ID" value="NZ_WHLY01000002.1"/>
</dbReference>
<evidence type="ECO:0000313" key="3">
    <source>
        <dbReference type="Proteomes" id="UP000479293"/>
    </source>
</evidence>
<name>A0A7C9BME4_9BACT</name>
<feature type="domain" description="SnoaL-like" evidence="1">
    <location>
        <begin position="3"/>
        <end position="66"/>
    </location>
</feature>
<dbReference type="SUPFAM" id="SSF54427">
    <property type="entry name" value="NTF2-like"/>
    <property type="match status" value="1"/>
</dbReference>
<dbReference type="Pfam" id="PF13577">
    <property type="entry name" value="SnoaL_4"/>
    <property type="match status" value="1"/>
</dbReference>
<organism evidence="2 3">
    <name type="scientific">Salmonirosea aquatica</name>
    <dbReference type="NCBI Taxonomy" id="2654236"/>
    <lineage>
        <taxon>Bacteria</taxon>
        <taxon>Pseudomonadati</taxon>
        <taxon>Bacteroidota</taxon>
        <taxon>Cytophagia</taxon>
        <taxon>Cytophagales</taxon>
        <taxon>Spirosomataceae</taxon>
        <taxon>Salmonirosea</taxon>
    </lineage>
</organism>
<evidence type="ECO:0000259" key="1">
    <source>
        <dbReference type="Pfam" id="PF13577"/>
    </source>
</evidence>
<protein>
    <recommendedName>
        <fullName evidence="1">SnoaL-like domain-containing protein</fullName>
    </recommendedName>
</protein>
<gene>
    <name evidence="2" type="ORF">GBK04_23855</name>
</gene>
<dbReference type="EMBL" id="WHLY01000002">
    <property type="protein sequence ID" value="MPR36295.1"/>
    <property type="molecule type" value="Genomic_DNA"/>
</dbReference>
<accession>A0A7C9BME4</accession>
<proteinExistence type="predicted"/>
<dbReference type="Proteomes" id="UP000479293">
    <property type="component" value="Unassembled WGS sequence"/>
</dbReference>
<keyword evidence="3" id="KW-1185">Reference proteome</keyword>
<dbReference type="InterPro" id="IPR037401">
    <property type="entry name" value="SnoaL-like"/>
</dbReference>